<protein>
    <submittedName>
        <fullName evidence="1">Uncharacterized protein</fullName>
    </submittedName>
</protein>
<organism evidence="1 2">
    <name type="scientific">Thalassospira profundimaris</name>
    <dbReference type="NCBI Taxonomy" id="502049"/>
    <lineage>
        <taxon>Bacteria</taxon>
        <taxon>Pseudomonadati</taxon>
        <taxon>Pseudomonadota</taxon>
        <taxon>Alphaproteobacteria</taxon>
        <taxon>Rhodospirillales</taxon>
        <taxon>Thalassospiraceae</taxon>
        <taxon>Thalassospira</taxon>
    </lineage>
</organism>
<dbReference type="AlphaFoldDB" id="A0A367WR20"/>
<proteinExistence type="predicted"/>
<reference evidence="1 2" key="1">
    <citation type="submission" date="2014-07" db="EMBL/GenBank/DDBJ databases">
        <title>Draft genome sequence of Thalassospira profundimaris S25-3-2.</title>
        <authorList>
            <person name="Lai Q."/>
            <person name="Shao Z."/>
        </authorList>
    </citation>
    <scope>NUCLEOTIDE SEQUENCE [LARGE SCALE GENOMIC DNA]</scope>
    <source>
        <strain evidence="1 2">S25-3-2</strain>
    </source>
</reference>
<dbReference type="Proteomes" id="UP000252517">
    <property type="component" value="Unassembled WGS sequence"/>
</dbReference>
<comment type="caution">
    <text evidence="1">The sequence shown here is derived from an EMBL/GenBank/DDBJ whole genome shotgun (WGS) entry which is preliminary data.</text>
</comment>
<evidence type="ECO:0000313" key="1">
    <source>
        <dbReference type="EMBL" id="RCK43904.1"/>
    </source>
</evidence>
<sequence length="74" mass="8508">MRKDDACFLRLLVNYPSHAKTALSCRILSVWQPAITNFYDKTNSGFTATRQFQAMFAFIKMLFVLHPAARTGYD</sequence>
<accession>A0A367WR20</accession>
<name>A0A367WR20_9PROT</name>
<dbReference type="EMBL" id="JPWH01000023">
    <property type="protein sequence ID" value="RCK43904.1"/>
    <property type="molecule type" value="Genomic_DNA"/>
</dbReference>
<evidence type="ECO:0000313" key="2">
    <source>
        <dbReference type="Proteomes" id="UP000252517"/>
    </source>
</evidence>
<gene>
    <name evidence="1" type="ORF">TH25_20940</name>
</gene>